<sequence>MINIYKIVDCIIVGCQIIITPIHNHWFYWMLLCLIFSKGRYRSFSTVILILNWAFRSLADVIDQYPSFYKINNIDSLKKINYWKLYDRHIVSLNYLAEIISDWYPVCTISNIIIDPLYFKIAASTCLFYNITKLLPIVHFQFNYDTCDQYNTKTECLKYPFWIFWTELQFFIEIGTLLYYLTCLVILDKEKSAYYKKAIKNQSVLQNFKLYSRYRIQILCMISVILSFTVIPTGLLIKNIVPFHLESLRNLLKTFSYLIMYFDRILFYNFGDDSTNFGSNEESYINVKKNKKLQRNLSNVQKPNNLYIQGDIGSSPTYFSSKNKDYMFFSRGETSNVNININNISNIDLNSAIKSNHISNNAENDENNENDKNNENIYLKNNELYKTIHKNNVVSPISTDVNYSLASPGKFSNTSDNISPISSYSDRRRLTDSNRYKLGSEVEEEEENDDLHSPLKYRSEIYDIPSSSEQLDEINKALKKNYLYHILHPFKKGKNNNNLDLNISSDKKNNYNNKKFLNRGLDTFTESSECSSMNSKGSKISQKEFSFYHSNVPTPKIQSSKFSLNTDTSSSNSPTFYINNNKNNTNTNNNNNNNNNGSNRSIHYHHNSNEVSLTTDSTVSSLLRSTLNYPSPKEKSLDRSIIERSFDKYTDYNNSSIFEDDNSINNVKNVNRMLQKMSALNVKDKVYQVKKNKKKSNH</sequence>
<keyword evidence="2" id="KW-0472">Membrane</keyword>
<proteinExistence type="predicted"/>
<feature type="transmembrane region" description="Helical" evidence="2">
    <location>
        <begin position="162"/>
        <end position="187"/>
    </location>
</feature>
<evidence type="ECO:0000256" key="1">
    <source>
        <dbReference type="SAM" id="MobiDB-lite"/>
    </source>
</evidence>
<dbReference type="Proteomes" id="UP000193944">
    <property type="component" value="Unassembled WGS sequence"/>
</dbReference>
<gene>
    <name evidence="3" type="ORF">BCR32DRAFT_293843</name>
</gene>
<keyword evidence="2" id="KW-0812">Transmembrane</keyword>
<organism evidence="3 4">
    <name type="scientific">Anaeromyces robustus</name>
    <dbReference type="NCBI Taxonomy" id="1754192"/>
    <lineage>
        <taxon>Eukaryota</taxon>
        <taxon>Fungi</taxon>
        <taxon>Fungi incertae sedis</taxon>
        <taxon>Chytridiomycota</taxon>
        <taxon>Chytridiomycota incertae sedis</taxon>
        <taxon>Neocallimastigomycetes</taxon>
        <taxon>Neocallimastigales</taxon>
        <taxon>Neocallimastigaceae</taxon>
        <taxon>Anaeromyces</taxon>
    </lineage>
</organism>
<feature type="compositionally biased region" description="Low complexity" evidence="1">
    <location>
        <begin position="579"/>
        <end position="596"/>
    </location>
</feature>
<feature type="compositionally biased region" description="Polar residues" evidence="1">
    <location>
        <begin position="558"/>
        <end position="578"/>
    </location>
</feature>
<feature type="transmembrane region" description="Helical" evidence="2">
    <location>
        <begin position="218"/>
        <end position="237"/>
    </location>
</feature>
<feature type="region of interest" description="Disordered" evidence="1">
    <location>
        <begin position="558"/>
        <end position="604"/>
    </location>
</feature>
<evidence type="ECO:0000313" key="3">
    <source>
        <dbReference type="EMBL" id="ORX80445.1"/>
    </source>
</evidence>
<evidence type="ECO:0000256" key="2">
    <source>
        <dbReference type="SAM" id="Phobius"/>
    </source>
</evidence>
<name>A0A1Y1X462_9FUNG</name>
<reference evidence="3 4" key="1">
    <citation type="submission" date="2016-08" db="EMBL/GenBank/DDBJ databases">
        <title>A Parts List for Fungal Cellulosomes Revealed by Comparative Genomics.</title>
        <authorList>
            <consortium name="DOE Joint Genome Institute"/>
            <person name="Haitjema C.H."/>
            <person name="Gilmore S.P."/>
            <person name="Henske J.K."/>
            <person name="Solomon K.V."/>
            <person name="De Groot R."/>
            <person name="Kuo A."/>
            <person name="Mondo S.J."/>
            <person name="Salamov A.A."/>
            <person name="Labutti K."/>
            <person name="Zhao Z."/>
            <person name="Chiniquy J."/>
            <person name="Barry K."/>
            <person name="Brewer H.M."/>
            <person name="Purvine S.O."/>
            <person name="Wright A.T."/>
            <person name="Boxma B."/>
            <person name="Van Alen T."/>
            <person name="Hackstein J.H."/>
            <person name="Baker S.E."/>
            <person name="Grigoriev I.V."/>
            <person name="O'Malley M.A."/>
        </authorList>
    </citation>
    <scope>NUCLEOTIDE SEQUENCE [LARGE SCALE GENOMIC DNA]</scope>
    <source>
        <strain evidence="3 4">S4</strain>
    </source>
</reference>
<keyword evidence="2" id="KW-1133">Transmembrane helix</keyword>
<reference evidence="3 4" key="2">
    <citation type="submission" date="2016-08" db="EMBL/GenBank/DDBJ databases">
        <title>Pervasive Adenine N6-methylation of Active Genes in Fungi.</title>
        <authorList>
            <consortium name="DOE Joint Genome Institute"/>
            <person name="Mondo S.J."/>
            <person name="Dannebaum R.O."/>
            <person name="Kuo R.C."/>
            <person name="Labutti K."/>
            <person name="Haridas S."/>
            <person name="Kuo A."/>
            <person name="Salamov A."/>
            <person name="Ahrendt S.R."/>
            <person name="Lipzen A."/>
            <person name="Sullivan W."/>
            <person name="Andreopoulos W.B."/>
            <person name="Clum A."/>
            <person name="Lindquist E."/>
            <person name="Daum C."/>
            <person name="Ramamoorthy G.K."/>
            <person name="Gryganskyi A."/>
            <person name="Culley D."/>
            <person name="Magnuson J.K."/>
            <person name="James T.Y."/>
            <person name="O'Malley M.A."/>
            <person name="Stajich J.E."/>
            <person name="Spatafora J.W."/>
            <person name="Visel A."/>
            <person name="Grigoriev I.V."/>
        </authorList>
    </citation>
    <scope>NUCLEOTIDE SEQUENCE [LARGE SCALE GENOMIC DNA]</scope>
    <source>
        <strain evidence="3 4">S4</strain>
    </source>
</reference>
<dbReference type="AlphaFoldDB" id="A0A1Y1X462"/>
<comment type="caution">
    <text evidence="3">The sequence shown here is derived from an EMBL/GenBank/DDBJ whole genome shotgun (WGS) entry which is preliminary data.</text>
</comment>
<accession>A0A1Y1X462</accession>
<protein>
    <submittedName>
        <fullName evidence="3">Uncharacterized protein</fullName>
    </submittedName>
</protein>
<dbReference type="OrthoDB" id="10594947at2759"/>
<evidence type="ECO:0000313" key="4">
    <source>
        <dbReference type="Proteomes" id="UP000193944"/>
    </source>
</evidence>
<keyword evidence="4" id="KW-1185">Reference proteome</keyword>
<dbReference type="EMBL" id="MCFG01000145">
    <property type="protein sequence ID" value="ORX80445.1"/>
    <property type="molecule type" value="Genomic_DNA"/>
</dbReference>